<gene>
    <name evidence="1" type="ORF">EDC62_0372</name>
</gene>
<evidence type="ECO:0008006" key="3">
    <source>
        <dbReference type="Google" id="ProtNLM"/>
    </source>
</evidence>
<dbReference type="InterPro" id="IPR042252">
    <property type="entry name" value="MtfA_N"/>
</dbReference>
<dbReference type="GO" id="GO:0005829">
    <property type="term" value="C:cytosol"/>
    <property type="evidence" value="ECO:0007669"/>
    <property type="project" value="TreeGrafter"/>
</dbReference>
<dbReference type="OrthoDB" id="9786424at2"/>
<organism evidence="1 2">
    <name type="scientific">Tibeticola sediminis</name>
    <dbReference type="NCBI Taxonomy" id="1917811"/>
    <lineage>
        <taxon>Bacteria</taxon>
        <taxon>Pseudomonadati</taxon>
        <taxon>Pseudomonadota</taxon>
        <taxon>Betaproteobacteria</taxon>
        <taxon>Burkholderiales</taxon>
        <taxon>Comamonadaceae</taxon>
        <taxon>Tibeticola</taxon>
    </lineage>
</organism>
<dbReference type="PANTHER" id="PTHR30164:SF2">
    <property type="entry name" value="PROTEIN MTFA"/>
    <property type="match status" value="1"/>
</dbReference>
<protein>
    <recommendedName>
        <fullName evidence="3">Zinc-dependent peptidase</fullName>
    </recommendedName>
</protein>
<dbReference type="EMBL" id="RKQL01000001">
    <property type="protein sequence ID" value="RPE72670.1"/>
    <property type="molecule type" value="Genomic_DNA"/>
</dbReference>
<dbReference type="RefSeq" id="WP_124219815.1">
    <property type="nucleotide sequence ID" value="NZ_RKQL01000001.1"/>
</dbReference>
<sequence length="290" mass="31588">MIAWLEPLKRLVATARGARRRASAAEIPDALWQPVLTGHRFLARLQPPQQERLRALAAAFLARKEFSGAGGLVVTDPMAVAVAAQACLPLLHITAGQSSAQALRWYEDFVGIVLYPGEVLARRQHLDEAGVLHEWQEELAGESMDGGPVMLAWADVARADETAAEGYNLVIHEFAHKIDARDGAIDGCPPLPPGWLGTRSPQAARAQWQARFEPLYAEFCEAVTAAERFGGLVDPPWLDAYAAASPAEFFAVASEAYFVSPGVFRREHAPLFELLATFYGFGPDWAEAAE</sequence>
<dbReference type="PANTHER" id="PTHR30164">
    <property type="entry name" value="MTFA PEPTIDASE"/>
    <property type="match status" value="1"/>
</dbReference>
<dbReference type="CDD" id="cd20169">
    <property type="entry name" value="Peptidase_M90_mtfA"/>
    <property type="match status" value="1"/>
</dbReference>
<dbReference type="Pfam" id="PF06167">
    <property type="entry name" value="Peptidase_M90"/>
    <property type="match status" value="1"/>
</dbReference>
<dbReference type="AlphaFoldDB" id="A0A3N4VFJ9"/>
<reference evidence="1 2" key="1">
    <citation type="submission" date="2018-11" db="EMBL/GenBank/DDBJ databases">
        <title>Genomic Encyclopedia of Type Strains, Phase IV (KMG-IV): sequencing the most valuable type-strain genomes for metagenomic binning, comparative biology and taxonomic classification.</title>
        <authorList>
            <person name="Goeker M."/>
        </authorList>
    </citation>
    <scope>NUCLEOTIDE SEQUENCE [LARGE SCALE GENOMIC DNA]</scope>
    <source>
        <strain evidence="1 2">DSM 101684</strain>
    </source>
</reference>
<dbReference type="Gene3D" id="3.40.390.10">
    <property type="entry name" value="Collagenase (Catalytic Domain)"/>
    <property type="match status" value="1"/>
</dbReference>
<evidence type="ECO:0000313" key="1">
    <source>
        <dbReference type="EMBL" id="RPE72670.1"/>
    </source>
</evidence>
<dbReference type="SUPFAM" id="SSF55486">
    <property type="entry name" value="Metalloproteases ('zincins'), catalytic domain"/>
    <property type="match status" value="1"/>
</dbReference>
<dbReference type="InterPro" id="IPR024079">
    <property type="entry name" value="MetalloPept_cat_dom_sf"/>
</dbReference>
<proteinExistence type="predicted"/>
<accession>A0A3N4VFJ9</accession>
<dbReference type="GO" id="GO:0008237">
    <property type="term" value="F:metallopeptidase activity"/>
    <property type="evidence" value="ECO:0007669"/>
    <property type="project" value="InterPro"/>
</dbReference>
<keyword evidence="2" id="KW-1185">Reference proteome</keyword>
<dbReference type="GO" id="GO:0004177">
    <property type="term" value="F:aminopeptidase activity"/>
    <property type="evidence" value="ECO:0007669"/>
    <property type="project" value="TreeGrafter"/>
</dbReference>
<comment type="caution">
    <text evidence="1">The sequence shown here is derived from an EMBL/GenBank/DDBJ whole genome shotgun (WGS) entry which is preliminary data.</text>
</comment>
<dbReference type="InterPro" id="IPR010384">
    <property type="entry name" value="MtfA_fam"/>
</dbReference>
<dbReference type="Gene3D" id="1.10.472.150">
    <property type="entry name" value="Glucose-regulated metallo-peptidase M90, N-terminal domain"/>
    <property type="match status" value="1"/>
</dbReference>
<evidence type="ECO:0000313" key="2">
    <source>
        <dbReference type="Proteomes" id="UP000272193"/>
    </source>
</evidence>
<dbReference type="Proteomes" id="UP000272193">
    <property type="component" value="Unassembled WGS sequence"/>
</dbReference>
<name>A0A3N4VFJ9_9BURK</name>